<dbReference type="GO" id="GO:0005829">
    <property type="term" value="C:cytosol"/>
    <property type="evidence" value="ECO:0007669"/>
    <property type="project" value="TreeGrafter"/>
</dbReference>
<dbReference type="EMBL" id="CP000480">
    <property type="protein sequence ID" value="ABK72182.1"/>
    <property type="molecule type" value="Genomic_DNA"/>
</dbReference>
<dbReference type="Proteomes" id="UP000000757">
    <property type="component" value="Chromosome"/>
</dbReference>
<dbReference type="PATRIC" id="fig|246196.19.peg.4317"/>
<dbReference type="KEGG" id="msm:MSMEG_4401"/>
<dbReference type="AlphaFoldDB" id="A0R0I8"/>
<dbReference type="InterPro" id="IPR036412">
    <property type="entry name" value="HAD-like_sf"/>
</dbReference>
<dbReference type="SFLD" id="SFLDS00003">
    <property type="entry name" value="Haloacid_Dehalogenase"/>
    <property type="match status" value="1"/>
</dbReference>
<dbReference type="SUPFAM" id="SSF56784">
    <property type="entry name" value="HAD-like"/>
    <property type="match status" value="1"/>
</dbReference>
<protein>
    <submittedName>
        <fullName evidence="1">Phosphonoacetaldehyde hydrolase</fullName>
    </submittedName>
</protein>
<dbReference type="PaxDb" id="246196-MSMEI_4297"/>
<dbReference type="STRING" id="246196.MSMEG_4401"/>
<evidence type="ECO:0000313" key="1">
    <source>
        <dbReference type="EMBL" id="ABK72182.1"/>
    </source>
</evidence>
<keyword evidence="1" id="KW-0378">Hydrolase</keyword>
<dbReference type="Gene3D" id="1.10.150.240">
    <property type="entry name" value="Putative phosphatase, domain 2"/>
    <property type="match status" value="1"/>
</dbReference>
<name>A0R0I8_MYCS2</name>
<sequence length="241" mass="25117">MNISEGTRMSSTVRRPELVVLDIAGTTVDEGSAVYRVLEQTVVAHGGTPSEADIAKWHGAAKHEALRALLAPADDAALQVIVEDFRARLKAAYAEHPPVPLPGVPDAIRDLRASGIKVALNTGFDRDIVDALLASLGWDGDSVVDTVVCGSDVAAGRPAPYMIYRAMEHSGVQDISRVLVAGDTPRDLQAGINAGAGYVVGVLSGASDEAELSAHPHTHLLSSVADLPELFGVTRTAATAS</sequence>
<dbReference type="PANTHER" id="PTHR43434">
    <property type="entry name" value="PHOSPHOGLYCOLATE PHOSPHATASE"/>
    <property type="match status" value="1"/>
</dbReference>
<dbReference type="InterPro" id="IPR022468">
    <property type="entry name" value="PhnX-like"/>
</dbReference>
<dbReference type="SFLD" id="SFLDG01129">
    <property type="entry name" value="C1.5:_HAD__Beta-PGM__Phosphata"/>
    <property type="match status" value="1"/>
</dbReference>
<dbReference type="eggNOG" id="COG0546">
    <property type="taxonomic scope" value="Bacteria"/>
</dbReference>
<dbReference type="Pfam" id="PF00702">
    <property type="entry name" value="Hydrolase"/>
    <property type="match status" value="1"/>
</dbReference>
<dbReference type="InterPro" id="IPR023198">
    <property type="entry name" value="PGP-like_dom2"/>
</dbReference>
<dbReference type="GO" id="GO:0006281">
    <property type="term" value="P:DNA repair"/>
    <property type="evidence" value="ECO:0007669"/>
    <property type="project" value="TreeGrafter"/>
</dbReference>
<keyword evidence="2" id="KW-1185">Reference proteome</keyword>
<dbReference type="PANTHER" id="PTHR43434:SF19">
    <property type="entry name" value="PHOSPHONOACETALDEHYDE HYDROLASE"/>
    <property type="match status" value="1"/>
</dbReference>
<organism evidence="1 2">
    <name type="scientific">Mycolicibacterium smegmatis (strain ATCC 700084 / mc(2)155)</name>
    <name type="common">Mycobacterium smegmatis</name>
    <dbReference type="NCBI Taxonomy" id="246196"/>
    <lineage>
        <taxon>Bacteria</taxon>
        <taxon>Bacillati</taxon>
        <taxon>Actinomycetota</taxon>
        <taxon>Actinomycetes</taxon>
        <taxon>Mycobacteriales</taxon>
        <taxon>Mycobacteriaceae</taxon>
        <taxon>Mycolicibacterium</taxon>
    </lineage>
</organism>
<dbReference type="InterPro" id="IPR023214">
    <property type="entry name" value="HAD_sf"/>
</dbReference>
<dbReference type="NCBIfam" id="TIGR03351">
    <property type="entry name" value="PhnX-like"/>
    <property type="match status" value="1"/>
</dbReference>
<dbReference type="GO" id="GO:0008967">
    <property type="term" value="F:phosphoglycolate phosphatase activity"/>
    <property type="evidence" value="ECO:0007669"/>
    <property type="project" value="TreeGrafter"/>
</dbReference>
<dbReference type="Gene3D" id="3.40.50.1000">
    <property type="entry name" value="HAD superfamily/HAD-like"/>
    <property type="match status" value="1"/>
</dbReference>
<reference evidence="1 2" key="1">
    <citation type="submission" date="2006-10" db="EMBL/GenBank/DDBJ databases">
        <authorList>
            <person name="Fleischmann R.D."/>
            <person name="Dodson R.J."/>
            <person name="Haft D.H."/>
            <person name="Merkel J.S."/>
            <person name="Nelson W.C."/>
            <person name="Fraser C.M."/>
        </authorList>
    </citation>
    <scope>NUCLEOTIDE SEQUENCE [LARGE SCALE GENOMIC DNA]</scope>
    <source>
        <strain evidence="2">ATCC 700084 / mc(2)155</strain>
    </source>
</reference>
<dbReference type="InterPro" id="IPR050155">
    <property type="entry name" value="HAD-like_hydrolase_sf"/>
</dbReference>
<accession>A0R0I8</accession>
<proteinExistence type="predicted"/>
<gene>
    <name evidence="1" type="ordered locus">MSMEG_4401</name>
</gene>
<dbReference type="OrthoDB" id="5504491at2"/>
<evidence type="ECO:0000313" key="2">
    <source>
        <dbReference type="Proteomes" id="UP000000757"/>
    </source>
</evidence>